<dbReference type="Proteomes" id="UP000033870">
    <property type="component" value="Unassembled WGS sequence"/>
</dbReference>
<dbReference type="STRING" id="1619044.UY92_C0006G0008"/>
<proteinExistence type="predicted"/>
<gene>
    <name evidence="1" type="ORF">UY92_C0006G0008</name>
</gene>
<name>A0A0G2AMA4_9BACT</name>
<evidence type="ECO:0000313" key="2">
    <source>
        <dbReference type="Proteomes" id="UP000033870"/>
    </source>
</evidence>
<reference evidence="1 2" key="1">
    <citation type="journal article" date="2015" name="Nature">
        <title>rRNA introns, odd ribosomes, and small enigmatic genomes across a large radiation of phyla.</title>
        <authorList>
            <person name="Brown C.T."/>
            <person name="Hug L.A."/>
            <person name="Thomas B.C."/>
            <person name="Sharon I."/>
            <person name="Castelle C.J."/>
            <person name="Singh A."/>
            <person name="Wilkins M.J."/>
            <person name="Williams K.H."/>
            <person name="Banfield J.F."/>
        </authorList>
    </citation>
    <scope>NUCLEOTIDE SEQUENCE [LARGE SCALE GENOMIC DNA]</scope>
</reference>
<protein>
    <submittedName>
        <fullName evidence="1">Uncharacterized protein</fullName>
    </submittedName>
</protein>
<comment type="caution">
    <text evidence="1">The sequence shown here is derived from an EMBL/GenBank/DDBJ whole genome shotgun (WGS) entry which is preliminary data.</text>
</comment>
<sequence length="143" mass="16183">MLAESDIRLLKPNAIYSRIRAFNFSVSLSRVKVVASLSTLTMASYQTLFSSLVRYGNKRPATDSNLGRVFIKSMEKLVSTWTGSATTAELVKDQILDRWGQDEANNYDPKSNCLTFNRWLENGYKVKKGEKAIKSFIVIEQGF</sequence>
<dbReference type="AlphaFoldDB" id="A0A0G2AMA4"/>
<organism evidence="1 2">
    <name type="scientific">Candidatus Magasanikbacteria bacterium GW2011_GWA2_56_11</name>
    <dbReference type="NCBI Taxonomy" id="1619044"/>
    <lineage>
        <taxon>Bacteria</taxon>
        <taxon>Candidatus Magasanikiibacteriota</taxon>
    </lineage>
</organism>
<accession>A0A0G2AMA4</accession>
<evidence type="ECO:0000313" key="1">
    <source>
        <dbReference type="EMBL" id="KKW42447.1"/>
    </source>
</evidence>
<dbReference type="EMBL" id="LCRX01000006">
    <property type="protein sequence ID" value="KKW42447.1"/>
    <property type="molecule type" value="Genomic_DNA"/>
</dbReference>